<organism evidence="5 6">
    <name type="scientific">Flavihumibacter petaseus NBRC 106054</name>
    <dbReference type="NCBI Taxonomy" id="1220578"/>
    <lineage>
        <taxon>Bacteria</taxon>
        <taxon>Pseudomonadati</taxon>
        <taxon>Bacteroidota</taxon>
        <taxon>Chitinophagia</taxon>
        <taxon>Chitinophagales</taxon>
        <taxon>Chitinophagaceae</taxon>
        <taxon>Flavihumibacter</taxon>
    </lineage>
</organism>
<dbReference type="PANTHER" id="PTHR43708">
    <property type="entry name" value="CONSERVED EXPRESSED OXIDOREDUCTASE (EUROFUNG)"/>
    <property type="match status" value="1"/>
</dbReference>
<dbReference type="Pfam" id="PF01408">
    <property type="entry name" value="GFO_IDH_MocA"/>
    <property type="match status" value="1"/>
</dbReference>
<dbReference type="AlphaFoldDB" id="A0A0E9N4T6"/>
<feature type="domain" description="Gfo/Idh/MocA-like oxidoreductase N-terminal" evidence="3">
    <location>
        <begin position="12"/>
        <end position="131"/>
    </location>
</feature>
<keyword evidence="2" id="KW-0560">Oxidoreductase</keyword>
<dbReference type="PANTHER" id="PTHR43708:SF5">
    <property type="entry name" value="CONSERVED EXPRESSED OXIDOREDUCTASE (EUROFUNG)-RELATED"/>
    <property type="match status" value="1"/>
</dbReference>
<dbReference type="NCBIfam" id="NF008607">
    <property type="entry name" value="PRK11579.1"/>
    <property type="match status" value="1"/>
</dbReference>
<dbReference type="GO" id="GO:0000166">
    <property type="term" value="F:nucleotide binding"/>
    <property type="evidence" value="ECO:0007669"/>
    <property type="project" value="InterPro"/>
</dbReference>
<dbReference type="InterPro" id="IPR000683">
    <property type="entry name" value="Gfo/Idh/MocA-like_OxRdtase_N"/>
</dbReference>
<dbReference type="SUPFAM" id="SSF51735">
    <property type="entry name" value="NAD(P)-binding Rossmann-fold domains"/>
    <property type="match status" value="1"/>
</dbReference>
<dbReference type="EMBL" id="BBWV01000004">
    <property type="protein sequence ID" value="GAO44849.1"/>
    <property type="molecule type" value="Genomic_DNA"/>
</dbReference>
<dbReference type="InterPro" id="IPR051317">
    <property type="entry name" value="Gfo/Idh/MocA_oxidoreduct"/>
</dbReference>
<feature type="domain" description="Gfo/Idh/MocA-like oxidoreductase C-terminal" evidence="4">
    <location>
        <begin position="143"/>
        <end position="356"/>
    </location>
</feature>
<comment type="caution">
    <text evidence="5">The sequence shown here is derived from an EMBL/GenBank/DDBJ whole genome shotgun (WGS) entry which is preliminary data.</text>
</comment>
<dbReference type="Pfam" id="PF02894">
    <property type="entry name" value="GFO_IDH_MocA_C"/>
    <property type="match status" value="1"/>
</dbReference>
<evidence type="ECO:0000256" key="2">
    <source>
        <dbReference type="ARBA" id="ARBA00023002"/>
    </source>
</evidence>
<protein>
    <submittedName>
        <fullName evidence="5">Putative oxidoreductase</fullName>
    </submittedName>
</protein>
<dbReference type="InterPro" id="IPR036291">
    <property type="entry name" value="NAD(P)-bd_dom_sf"/>
</dbReference>
<dbReference type="GO" id="GO:0016491">
    <property type="term" value="F:oxidoreductase activity"/>
    <property type="evidence" value="ECO:0007669"/>
    <property type="project" value="UniProtKB-KW"/>
</dbReference>
<dbReference type="STRING" id="1220578.FPE01S_04_00920"/>
<evidence type="ECO:0000259" key="3">
    <source>
        <dbReference type="Pfam" id="PF01408"/>
    </source>
</evidence>
<dbReference type="InterPro" id="IPR004104">
    <property type="entry name" value="Gfo/Idh/MocA-like_OxRdtase_C"/>
</dbReference>
<dbReference type="Proteomes" id="UP000033121">
    <property type="component" value="Unassembled WGS sequence"/>
</dbReference>
<reference evidence="5 6" key="1">
    <citation type="submission" date="2015-04" db="EMBL/GenBank/DDBJ databases">
        <title>Whole genome shotgun sequence of Flavihumibacter petaseus NBRC 106054.</title>
        <authorList>
            <person name="Miyazawa S."/>
            <person name="Hosoyama A."/>
            <person name="Hashimoto M."/>
            <person name="Noguchi M."/>
            <person name="Tsuchikane K."/>
            <person name="Ohji S."/>
            <person name="Yamazoe A."/>
            <person name="Ichikawa N."/>
            <person name="Kimura A."/>
            <person name="Fujita N."/>
        </authorList>
    </citation>
    <scope>NUCLEOTIDE SEQUENCE [LARGE SCALE GENOMIC DNA]</scope>
    <source>
        <strain evidence="5 6">NBRC 106054</strain>
    </source>
</reference>
<gene>
    <name evidence="5" type="ORF">FPE01S_04_00920</name>
</gene>
<evidence type="ECO:0000313" key="6">
    <source>
        <dbReference type="Proteomes" id="UP000033121"/>
    </source>
</evidence>
<dbReference type="Gene3D" id="3.40.50.720">
    <property type="entry name" value="NAD(P)-binding Rossmann-like Domain"/>
    <property type="match status" value="1"/>
</dbReference>
<name>A0A0E9N4T6_9BACT</name>
<accession>A0A0E9N4T6</accession>
<proteinExistence type="inferred from homology"/>
<keyword evidence="6" id="KW-1185">Reference proteome</keyword>
<dbReference type="SUPFAM" id="SSF55347">
    <property type="entry name" value="Glyceraldehyde-3-phosphate dehydrogenase-like, C-terminal domain"/>
    <property type="match status" value="1"/>
</dbReference>
<evidence type="ECO:0000259" key="4">
    <source>
        <dbReference type="Pfam" id="PF02894"/>
    </source>
</evidence>
<evidence type="ECO:0000256" key="1">
    <source>
        <dbReference type="ARBA" id="ARBA00010928"/>
    </source>
</evidence>
<comment type="similarity">
    <text evidence="1">Belongs to the Gfo/Idh/MocA family.</text>
</comment>
<sequence>MSKLKQVKQSVKTGLIGFGMAGRVFHAPFVNSHNGLELIRISTSNPEAAALATSLYPKTVIVPDAQAIINDPDIELVIVATPNTSHVPLAKAAMEAGKHVILEKPFTITSADAEELINVSEATGRLLTVHHNRRFDGDFATVKKLLASGMLGRVAELKINYDRFRPELRPHAWREEDLPGSGILYDLGAHLIDQALHLFGWPRTLHAEALIQRPGGKVDDRFEIILQYDGVRVALSSGMLIRQPGPHFVIHGDKGTFVKYGMDPQENALKAGYTPQTMADWGKDPESAWGKINTTWQGMNLQASVETETGRYQDFFKNVAEAIRGEAALQVLPQQARDTIRIIEYCFRSVREKRTLYLE</sequence>
<evidence type="ECO:0000313" key="5">
    <source>
        <dbReference type="EMBL" id="GAO44849.1"/>
    </source>
</evidence>
<dbReference type="Gene3D" id="3.30.360.10">
    <property type="entry name" value="Dihydrodipicolinate Reductase, domain 2"/>
    <property type="match status" value="1"/>
</dbReference>